<keyword evidence="10" id="KW-0472">Membrane</keyword>
<dbReference type="PRINTS" id="PR00385">
    <property type="entry name" value="P450"/>
</dbReference>
<keyword evidence="14" id="KW-1185">Reference proteome</keyword>
<proteinExistence type="inferred from homology"/>
<evidence type="ECO:0000256" key="12">
    <source>
        <dbReference type="RuleBase" id="RU000461"/>
    </source>
</evidence>
<dbReference type="OrthoDB" id="1470350at2759"/>
<protein>
    <recommendedName>
        <fullName evidence="15">Cytochrome</fullName>
    </recommendedName>
</protein>
<dbReference type="PANTHER" id="PTHR24282:SF270">
    <property type="entry name" value="CYTOCHROME P450 CYP749A22-LIKE"/>
    <property type="match status" value="1"/>
</dbReference>
<accession>A0A2G2VKR1</accession>
<dbReference type="InterPro" id="IPR017972">
    <property type="entry name" value="Cyt_P450_CS"/>
</dbReference>
<keyword evidence="8 11" id="KW-0408">Iron</keyword>
<reference evidence="14" key="2">
    <citation type="journal article" date="2017" name="J. Anim. Genet.">
        <title>Multiple reference genome sequences of hot pepper reveal the massive evolution of plant disease resistance genes by retroduplication.</title>
        <authorList>
            <person name="Kim S."/>
            <person name="Park J."/>
            <person name="Yeom S.-I."/>
            <person name="Kim Y.-M."/>
            <person name="Seo E."/>
            <person name="Kim K.-T."/>
            <person name="Kim M.-S."/>
            <person name="Lee J.M."/>
            <person name="Cheong K."/>
            <person name="Shin H.-S."/>
            <person name="Kim S.-B."/>
            <person name="Han K."/>
            <person name="Lee J."/>
            <person name="Park M."/>
            <person name="Lee H.-A."/>
            <person name="Lee H.-Y."/>
            <person name="Lee Y."/>
            <person name="Oh S."/>
            <person name="Lee J.H."/>
            <person name="Choi E."/>
            <person name="Choi E."/>
            <person name="Lee S.E."/>
            <person name="Jeon J."/>
            <person name="Kim H."/>
            <person name="Choi G."/>
            <person name="Song H."/>
            <person name="Lee J."/>
            <person name="Lee S.-C."/>
            <person name="Kwon J.-K."/>
            <person name="Lee H.-Y."/>
            <person name="Koo N."/>
            <person name="Hong Y."/>
            <person name="Kim R.W."/>
            <person name="Kang W.-H."/>
            <person name="Huh J.H."/>
            <person name="Kang B.-C."/>
            <person name="Yang T.-J."/>
            <person name="Lee Y.-H."/>
            <person name="Bennetzen J.L."/>
            <person name="Choi D."/>
        </authorList>
    </citation>
    <scope>NUCLEOTIDE SEQUENCE [LARGE SCALE GENOMIC DNA]</scope>
    <source>
        <strain evidence="14">cv. PBC81</strain>
    </source>
</reference>
<keyword evidence="5 11" id="KW-0479">Metal-binding</keyword>
<evidence type="ECO:0000313" key="13">
    <source>
        <dbReference type="EMBL" id="PHT33562.1"/>
    </source>
</evidence>
<keyword evidence="6" id="KW-1133">Transmembrane helix</keyword>
<comment type="caution">
    <text evidence="13">The sequence shown here is derived from an EMBL/GenBank/DDBJ whole genome shotgun (WGS) entry which is preliminary data.</text>
</comment>
<evidence type="ECO:0000256" key="7">
    <source>
        <dbReference type="ARBA" id="ARBA00023002"/>
    </source>
</evidence>
<keyword evidence="4" id="KW-0812">Transmembrane</keyword>
<evidence type="ECO:0000256" key="9">
    <source>
        <dbReference type="ARBA" id="ARBA00023033"/>
    </source>
</evidence>
<sequence>MMMTFFLVFLGLLVIYILAKFLYKSWWYPISIQSLMKSQGIRGPPYKFPNGNETEIRDMEMKSNTGHIELRHDIFSVMQPHLQSWIKLYGRNFLIWHGSEPELIVTDVDMIKEILNNKEGAYVQRKFGGPLLDLFGNGLPFSEGQKWSKLRKVADYAFHGQSLKEMIPAMIGSAEAMLKTWKSYEGKEIEVYEQFKLMSAEIISKTAFGSSYLEGKHIFQMLDKLTRIIYMDHRKTKIPGIKTSGEIESGKLREALRDSIMLMLKKREDNVKTGQAESYGGDFLGSLLKAHHDADVKTRISADDIIDECKTFYFAAHETTTNLLSWSVLLLASNPEWQEKARQEVLELYGQETPKTESISRLHIVGMILSETLRLYSPVIYLVRTAARNTRLGGLTIPAGLGLYVPPLFVHNSCELWGDDAHLFKPERFAEGMAKATRDQLMSYLAFGFGPRKCVGNNFATTEAKITLAMILQHYKFTLSPNYIHSPTVVLNLQPKHGVQVILSPL</sequence>
<dbReference type="InterPro" id="IPR036396">
    <property type="entry name" value="Cyt_P450_sf"/>
</dbReference>
<dbReference type="GO" id="GO:0020037">
    <property type="term" value="F:heme binding"/>
    <property type="evidence" value="ECO:0007669"/>
    <property type="project" value="InterPro"/>
</dbReference>
<dbReference type="GO" id="GO:0016020">
    <property type="term" value="C:membrane"/>
    <property type="evidence" value="ECO:0007669"/>
    <property type="project" value="UniProtKB-SubCell"/>
</dbReference>
<evidence type="ECO:0000313" key="14">
    <source>
        <dbReference type="Proteomes" id="UP000224567"/>
    </source>
</evidence>
<dbReference type="GO" id="GO:0016705">
    <property type="term" value="F:oxidoreductase activity, acting on paired donors, with incorporation or reduction of molecular oxygen"/>
    <property type="evidence" value="ECO:0007669"/>
    <property type="project" value="InterPro"/>
</dbReference>
<dbReference type="SUPFAM" id="SSF48264">
    <property type="entry name" value="Cytochrome P450"/>
    <property type="match status" value="1"/>
</dbReference>
<evidence type="ECO:0000256" key="6">
    <source>
        <dbReference type="ARBA" id="ARBA00022989"/>
    </source>
</evidence>
<comment type="subcellular location">
    <subcellularLocation>
        <location evidence="1">Membrane</location>
    </subcellularLocation>
</comment>
<evidence type="ECO:0000256" key="4">
    <source>
        <dbReference type="ARBA" id="ARBA00022692"/>
    </source>
</evidence>
<reference evidence="13 14" key="1">
    <citation type="journal article" date="2017" name="Genome Biol.">
        <title>New reference genome sequences of hot pepper reveal the massive evolution of plant disease-resistance genes by retroduplication.</title>
        <authorList>
            <person name="Kim S."/>
            <person name="Park J."/>
            <person name="Yeom S.I."/>
            <person name="Kim Y.M."/>
            <person name="Seo E."/>
            <person name="Kim K.T."/>
            <person name="Kim M.S."/>
            <person name="Lee J.M."/>
            <person name="Cheong K."/>
            <person name="Shin H.S."/>
            <person name="Kim S.B."/>
            <person name="Han K."/>
            <person name="Lee J."/>
            <person name="Park M."/>
            <person name="Lee H.A."/>
            <person name="Lee H.Y."/>
            <person name="Lee Y."/>
            <person name="Oh S."/>
            <person name="Lee J.H."/>
            <person name="Choi E."/>
            <person name="Choi E."/>
            <person name="Lee S.E."/>
            <person name="Jeon J."/>
            <person name="Kim H."/>
            <person name="Choi G."/>
            <person name="Song H."/>
            <person name="Lee J."/>
            <person name="Lee S.C."/>
            <person name="Kwon J.K."/>
            <person name="Lee H.Y."/>
            <person name="Koo N."/>
            <person name="Hong Y."/>
            <person name="Kim R.W."/>
            <person name="Kang W.H."/>
            <person name="Huh J.H."/>
            <person name="Kang B.C."/>
            <person name="Yang T.J."/>
            <person name="Lee Y.H."/>
            <person name="Bennetzen J.L."/>
            <person name="Choi D."/>
        </authorList>
    </citation>
    <scope>NUCLEOTIDE SEQUENCE [LARGE SCALE GENOMIC DNA]</scope>
    <source>
        <strain evidence="14">cv. PBC81</strain>
    </source>
</reference>
<evidence type="ECO:0000256" key="1">
    <source>
        <dbReference type="ARBA" id="ARBA00004370"/>
    </source>
</evidence>
<dbReference type="Gene3D" id="1.10.630.10">
    <property type="entry name" value="Cytochrome P450"/>
    <property type="match status" value="1"/>
</dbReference>
<dbReference type="PRINTS" id="PR00463">
    <property type="entry name" value="EP450I"/>
</dbReference>
<dbReference type="InterPro" id="IPR002401">
    <property type="entry name" value="Cyt_P450_E_grp-I"/>
</dbReference>
<evidence type="ECO:0000256" key="8">
    <source>
        <dbReference type="ARBA" id="ARBA00023004"/>
    </source>
</evidence>
<dbReference type="EMBL" id="MLFT02000011">
    <property type="protein sequence ID" value="PHT33562.1"/>
    <property type="molecule type" value="Genomic_DNA"/>
</dbReference>
<dbReference type="InterPro" id="IPR001128">
    <property type="entry name" value="Cyt_P450"/>
</dbReference>
<dbReference type="Pfam" id="PF00067">
    <property type="entry name" value="p450"/>
    <property type="match status" value="1"/>
</dbReference>
<evidence type="ECO:0000256" key="3">
    <source>
        <dbReference type="ARBA" id="ARBA00022617"/>
    </source>
</evidence>
<keyword evidence="9 12" id="KW-0503">Monooxygenase</keyword>
<dbReference type="GO" id="GO:0004497">
    <property type="term" value="F:monooxygenase activity"/>
    <property type="evidence" value="ECO:0007669"/>
    <property type="project" value="UniProtKB-KW"/>
</dbReference>
<comment type="similarity">
    <text evidence="2 12">Belongs to the cytochrome P450 family.</text>
</comment>
<feature type="binding site" description="axial binding residue" evidence="11">
    <location>
        <position position="454"/>
    </location>
    <ligand>
        <name>heme</name>
        <dbReference type="ChEBI" id="CHEBI:30413"/>
    </ligand>
    <ligandPart>
        <name>Fe</name>
        <dbReference type="ChEBI" id="CHEBI:18248"/>
    </ligandPart>
</feature>
<dbReference type="AlphaFoldDB" id="A0A2G2VKR1"/>
<gene>
    <name evidence="13" type="ORF">CQW23_25362</name>
</gene>
<name>A0A2G2VKR1_CAPBA</name>
<evidence type="ECO:0000256" key="2">
    <source>
        <dbReference type="ARBA" id="ARBA00010617"/>
    </source>
</evidence>
<dbReference type="GO" id="GO:0005506">
    <property type="term" value="F:iron ion binding"/>
    <property type="evidence" value="ECO:0007669"/>
    <property type="project" value="InterPro"/>
</dbReference>
<evidence type="ECO:0000256" key="10">
    <source>
        <dbReference type="ARBA" id="ARBA00023136"/>
    </source>
</evidence>
<evidence type="ECO:0000256" key="5">
    <source>
        <dbReference type="ARBA" id="ARBA00022723"/>
    </source>
</evidence>
<keyword evidence="3 11" id="KW-0349">Heme</keyword>
<dbReference type="PROSITE" id="PS00086">
    <property type="entry name" value="CYTOCHROME_P450"/>
    <property type="match status" value="1"/>
</dbReference>
<organism evidence="13 14">
    <name type="scientific">Capsicum baccatum</name>
    <name type="common">Peruvian pepper</name>
    <dbReference type="NCBI Taxonomy" id="33114"/>
    <lineage>
        <taxon>Eukaryota</taxon>
        <taxon>Viridiplantae</taxon>
        <taxon>Streptophyta</taxon>
        <taxon>Embryophyta</taxon>
        <taxon>Tracheophyta</taxon>
        <taxon>Spermatophyta</taxon>
        <taxon>Magnoliopsida</taxon>
        <taxon>eudicotyledons</taxon>
        <taxon>Gunneridae</taxon>
        <taxon>Pentapetalae</taxon>
        <taxon>asterids</taxon>
        <taxon>lamiids</taxon>
        <taxon>Solanales</taxon>
        <taxon>Solanaceae</taxon>
        <taxon>Solanoideae</taxon>
        <taxon>Capsiceae</taxon>
        <taxon>Capsicum</taxon>
    </lineage>
</organism>
<evidence type="ECO:0008006" key="15">
    <source>
        <dbReference type="Google" id="ProtNLM"/>
    </source>
</evidence>
<dbReference type="Proteomes" id="UP000224567">
    <property type="component" value="Unassembled WGS sequence"/>
</dbReference>
<dbReference type="PANTHER" id="PTHR24282">
    <property type="entry name" value="CYTOCHROME P450 FAMILY MEMBER"/>
    <property type="match status" value="1"/>
</dbReference>
<keyword evidence="7 12" id="KW-0560">Oxidoreductase</keyword>
<comment type="cofactor">
    <cofactor evidence="11">
        <name>heme</name>
        <dbReference type="ChEBI" id="CHEBI:30413"/>
    </cofactor>
</comment>
<evidence type="ECO:0000256" key="11">
    <source>
        <dbReference type="PIRSR" id="PIRSR602401-1"/>
    </source>
</evidence>
<dbReference type="STRING" id="33114.A0A2G2VKR1"/>
<dbReference type="InterPro" id="IPR050665">
    <property type="entry name" value="Cytochrome_P450_Monooxygen"/>
</dbReference>